<feature type="region of interest" description="Disordered" evidence="1">
    <location>
        <begin position="266"/>
        <end position="291"/>
    </location>
</feature>
<dbReference type="EMBL" id="KZ819468">
    <property type="protein sequence ID" value="PWN39428.1"/>
    <property type="molecule type" value="Genomic_DNA"/>
</dbReference>
<dbReference type="GeneID" id="37039078"/>
<dbReference type="InParanoid" id="A0A316VQU6"/>
<feature type="compositionally biased region" description="Basic and acidic residues" evidence="1">
    <location>
        <begin position="359"/>
        <end position="370"/>
    </location>
</feature>
<reference evidence="2 3" key="1">
    <citation type="journal article" date="2018" name="Mol. Biol. Evol.">
        <title>Broad Genomic Sampling Reveals a Smut Pathogenic Ancestry of the Fungal Clade Ustilaginomycotina.</title>
        <authorList>
            <person name="Kijpornyongpan T."/>
            <person name="Mondo S.J."/>
            <person name="Barry K."/>
            <person name="Sandor L."/>
            <person name="Lee J."/>
            <person name="Lipzen A."/>
            <person name="Pangilinan J."/>
            <person name="LaButti K."/>
            <person name="Hainaut M."/>
            <person name="Henrissat B."/>
            <person name="Grigoriev I.V."/>
            <person name="Spatafora J.W."/>
            <person name="Aime M.C."/>
        </authorList>
    </citation>
    <scope>NUCLEOTIDE SEQUENCE [LARGE SCALE GENOMIC DNA]</scope>
    <source>
        <strain evidence="2 3">MCA 4658</strain>
    </source>
</reference>
<evidence type="ECO:0000313" key="3">
    <source>
        <dbReference type="Proteomes" id="UP000245783"/>
    </source>
</evidence>
<name>A0A316VQU6_9BASI</name>
<sequence>MGHPLASTATSSLGSQDSSTAQLPQPGPSTSTIRSIHRTLAPSPLALTDHPQDSGRARARARVYPQGIPSHPPSSPHRSQDFTASSIASSSRPSAVAEYVVSTATTSISDLRIQVCLPVPESSAASASKVERPIWFKERTLSSELDSTLGDEIVDNLIDANSGRVKWSTARPVRGWYLHLRSPSLPPKTAIPLRASRVLSRADAAAIDVSATPLEVVIGSRIDRQALRRCSCHIPAHARPLHPSRTSHSRHDSAADFEDVPLSKLEASPRKFPTHISTSGLDASGARHSTSTSLDLGVSRISSQFHVRKRSAGGASGSADSSVGTASEQSARDLGSRNPSASKAPKDVDMVPEEAEDGDWGHRARQDGPKSAKTLLRPPSSNGLTNHDRPYEPALPKVLSPLQANGNSLLHVNTPELDGEGKDIQPTRCTFVLLDGTGASAEGWQSIFGAADLKSDSRRSSADSLSPKRQSGSSSWARWAWNMIPAQVRPSLALDSCKSFTVRWIDVPQHTSSTTAAGEMEARTDRTGVRLANAVEMLRFEDLTPAWLGAKTRGRLRLQMDAVKAVGLEVDFWIQVALSYLEFLEERDGYHAAYDG</sequence>
<accession>A0A316VQU6</accession>
<feature type="region of interest" description="Disordered" evidence="1">
    <location>
        <begin position="1"/>
        <end position="88"/>
    </location>
</feature>
<dbReference type="RefSeq" id="XP_025366588.1">
    <property type="nucleotide sequence ID" value="XM_025517208.1"/>
</dbReference>
<gene>
    <name evidence="2" type="ORF">IE81DRAFT_369104</name>
</gene>
<feature type="compositionally biased region" description="Polar residues" evidence="1">
    <location>
        <begin position="275"/>
        <end position="291"/>
    </location>
</feature>
<feature type="compositionally biased region" description="Low complexity" evidence="1">
    <location>
        <begin position="317"/>
        <end position="327"/>
    </location>
</feature>
<evidence type="ECO:0000313" key="2">
    <source>
        <dbReference type="EMBL" id="PWN39428.1"/>
    </source>
</evidence>
<evidence type="ECO:0000256" key="1">
    <source>
        <dbReference type="SAM" id="MobiDB-lite"/>
    </source>
</evidence>
<feature type="region of interest" description="Disordered" evidence="1">
    <location>
        <begin position="237"/>
        <end position="256"/>
    </location>
</feature>
<dbReference type="Proteomes" id="UP000245783">
    <property type="component" value="Unassembled WGS sequence"/>
</dbReference>
<keyword evidence="3" id="KW-1185">Reference proteome</keyword>
<dbReference type="AlphaFoldDB" id="A0A316VQU6"/>
<proteinExistence type="predicted"/>
<organism evidence="2 3">
    <name type="scientific">Ceraceosorus guamensis</name>
    <dbReference type="NCBI Taxonomy" id="1522189"/>
    <lineage>
        <taxon>Eukaryota</taxon>
        <taxon>Fungi</taxon>
        <taxon>Dikarya</taxon>
        <taxon>Basidiomycota</taxon>
        <taxon>Ustilaginomycotina</taxon>
        <taxon>Exobasidiomycetes</taxon>
        <taxon>Ceraceosorales</taxon>
        <taxon>Ceraceosoraceae</taxon>
        <taxon>Ceraceosorus</taxon>
    </lineage>
</organism>
<feature type="compositionally biased region" description="Polar residues" evidence="1">
    <location>
        <begin position="7"/>
        <end position="34"/>
    </location>
</feature>
<feature type="region of interest" description="Disordered" evidence="1">
    <location>
        <begin position="307"/>
        <end position="394"/>
    </location>
</feature>
<dbReference type="STRING" id="1522189.A0A316VQU6"/>
<dbReference type="OrthoDB" id="3362250at2759"/>
<protein>
    <submittedName>
        <fullName evidence="2">Uncharacterized protein</fullName>
    </submittedName>
</protein>
<feature type="compositionally biased region" description="Basic residues" evidence="1">
    <location>
        <begin position="239"/>
        <end position="248"/>
    </location>
</feature>